<dbReference type="GO" id="GO:0008684">
    <property type="term" value="F:2-oxopent-4-enoate hydratase activity"/>
    <property type="evidence" value="ECO:0007669"/>
    <property type="project" value="TreeGrafter"/>
</dbReference>
<organism evidence="3 4">
    <name type="scientific">Amaricoccus macauensis</name>
    <dbReference type="NCBI Taxonomy" id="57001"/>
    <lineage>
        <taxon>Bacteria</taxon>
        <taxon>Pseudomonadati</taxon>
        <taxon>Pseudomonadota</taxon>
        <taxon>Alphaproteobacteria</taxon>
        <taxon>Rhodobacterales</taxon>
        <taxon>Paracoccaceae</taxon>
        <taxon>Amaricoccus</taxon>
    </lineage>
</organism>
<proteinExistence type="predicted"/>
<dbReference type="InterPro" id="IPR036663">
    <property type="entry name" value="Fumarylacetoacetase_C_sf"/>
</dbReference>
<keyword evidence="1 3" id="KW-0456">Lyase</keyword>
<comment type="caution">
    <text evidence="3">The sequence shown here is derived from an EMBL/GenBank/DDBJ whole genome shotgun (WGS) entry which is preliminary data.</text>
</comment>
<feature type="domain" description="Fumarylacetoacetase-like C-terminal" evidence="2">
    <location>
        <begin position="87"/>
        <end position="255"/>
    </location>
</feature>
<dbReference type="PANTHER" id="PTHR30143:SF0">
    <property type="entry name" value="2-KETO-4-PENTENOATE HYDRATASE"/>
    <property type="match status" value="1"/>
</dbReference>
<keyword evidence="4" id="KW-1185">Reference proteome</keyword>
<protein>
    <submittedName>
        <fullName evidence="3">2-oxo-3-hexenedioate decarboxylase</fullName>
        <ecNumber evidence="3">4.1.1.77</ecNumber>
    </submittedName>
</protein>
<reference evidence="3 4" key="1">
    <citation type="submission" date="2020-08" db="EMBL/GenBank/DDBJ databases">
        <title>Genomic Encyclopedia of Type Strains, Phase IV (KMG-IV): sequencing the most valuable type-strain genomes for metagenomic binning, comparative biology and taxonomic classification.</title>
        <authorList>
            <person name="Goeker M."/>
        </authorList>
    </citation>
    <scope>NUCLEOTIDE SEQUENCE [LARGE SCALE GENOMIC DNA]</scope>
    <source>
        <strain evidence="3 4">DSM 101730</strain>
    </source>
</reference>
<dbReference type="EC" id="4.1.1.77" evidence="3"/>
<evidence type="ECO:0000259" key="2">
    <source>
        <dbReference type="Pfam" id="PF01557"/>
    </source>
</evidence>
<evidence type="ECO:0000313" key="3">
    <source>
        <dbReference type="EMBL" id="MBB5221224.1"/>
    </source>
</evidence>
<evidence type="ECO:0000313" key="4">
    <source>
        <dbReference type="Proteomes" id="UP000549457"/>
    </source>
</evidence>
<dbReference type="PANTHER" id="PTHR30143">
    <property type="entry name" value="ACID HYDRATASE"/>
    <property type="match status" value="1"/>
</dbReference>
<dbReference type="GO" id="GO:0005737">
    <property type="term" value="C:cytoplasm"/>
    <property type="evidence" value="ECO:0007669"/>
    <property type="project" value="TreeGrafter"/>
</dbReference>
<dbReference type="SUPFAM" id="SSF56529">
    <property type="entry name" value="FAH"/>
    <property type="match status" value="1"/>
</dbReference>
<gene>
    <name evidence="3" type="ORF">HNP73_001145</name>
</gene>
<dbReference type="AlphaFoldDB" id="A0A840SJT7"/>
<dbReference type="InterPro" id="IPR050772">
    <property type="entry name" value="Hydratase-Decarb/MhpD_sf"/>
</dbReference>
<dbReference type="Proteomes" id="UP000549457">
    <property type="component" value="Unassembled WGS sequence"/>
</dbReference>
<evidence type="ECO:0000256" key="1">
    <source>
        <dbReference type="ARBA" id="ARBA00023239"/>
    </source>
</evidence>
<dbReference type="EMBL" id="JACHFM010000001">
    <property type="protein sequence ID" value="MBB5221224.1"/>
    <property type="molecule type" value="Genomic_DNA"/>
</dbReference>
<dbReference type="RefSeq" id="WP_184147617.1">
    <property type="nucleotide sequence ID" value="NZ_JACHFM010000001.1"/>
</dbReference>
<dbReference type="GO" id="GO:0047437">
    <property type="term" value="F:4-oxalocrotonate decarboxylase activity"/>
    <property type="evidence" value="ECO:0007669"/>
    <property type="project" value="UniProtKB-EC"/>
</dbReference>
<dbReference type="Gene3D" id="3.90.850.10">
    <property type="entry name" value="Fumarylacetoacetase-like, C-terminal domain"/>
    <property type="match status" value="1"/>
</dbReference>
<dbReference type="Pfam" id="PF01557">
    <property type="entry name" value="FAA_hydrolase"/>
    <property type="match status" value="1"/>
</dbReference>
<sequence length="266" mass="28760">MDDRRIADIAEALLHSLGTGVPAERIPDLDMDTAYRIAERVREMREARGERVVGRKIGFTNTTIWPLYGISGPMWNYMWASTVADLEDEPVMSVAGFSEPRIEPEIVLHLAAAPRPGMEPRELLGCIAWVAHGFEVVQSVFPGWRFTGAESAAAFGLHGALRIGPVHAVRPGSGWDVALENFAISLSKDGVPFATGHARDVLGGPLRALGFLVEELQRYPGSPPLRAGETVTTGTLTDGHPIVAGETWSTELEGIDLDGIRIETSA</sequence>
<accession>A0A840SJT7</accession>
<name>A0A840SJT7_9RHOB</name>
<dbReference type="InterPro" id="IPR011234">
    <property type="entry name" value="Fumarylacetoacetase-like_C"/>
</dbReference>